<reference evidence="3" key="1">
    <citation type="submission" date="2018-12" db="EMBL/GenBank/DDBJ databases">
        <title>Tengunoibacter tsumagoiensis gen. nov., sp. nov., Dictyobacter kobayashii sp. nov., D. alpinus sp. nov., and D. joshuensis sp. nov. and description of Dictyobacteraceae fam. nov. within the order Ktedonobacterales isolated from Tengu-no-mugimeshi.</title>
        <authorList>
            <person name="Wang C.M."/>
            <person name="Zheng Y."/>
            <person name="Sakai Y."/>
            <person name="Toyoda A."/>
            <person name="Minakuchi Y."/>
            <person name="Abe K."/>
            <person name="Yokota A."/>
            <person name="Yabe S."/>
        </authorList>
    </citation>
    <scope>NUCLEOTIDE SEQUENCE [LARGE SCALE GENOMIC DNA]</scope>
    <source>
        <strain evidence="3">Uno11</strain>
    </source>
</reference>
<keyword evidence="1" id="KW-0812">Transmembrane</keyword>
<evidence type="ECO:0000313" key="3">
    <source>
        <dbReference type="Proteomes" id="UP000287188"/>
    </source>
</evidence>
<name>A0A402AJK7_9CHLR</name>
<evidence type="ECO:0000313" key="2">
    <source>
        <dbReference type="EMBL" id="GCE19301.1"/>
    </source>
</evidence>
<dbReference type="AlphaFoldDB" id="A0A402AJK7"/>
<keyword evidence="1" id="KW-0472">Membrane</keyword>
<proteinExistence type="predicted"/>
<organism evidence="2 3">
    <name type="scientific">Dictyobacter kobayashii</name>
    <dbReference type="NCBI Taxonomy" id="2014872"/>
    <lineage>
        <taxon>Bacteria</taxon>
        <taxon>Bacillati</taxon>
        <taxon>Chloroflexota</taxon>
        <taxon>Ktedonobacteria</taxon>
        <taxon>Ktedonobacterales</taxon>
        <taxon>Dictyobacteraceae</taxon>
        <taxon>Dictyobacter</taxon>
    </lineage>
</organism>
<keyword evidence="3" id="KW-1185">Reference proteome</keyword>
<feature type="transmembrane region" description="Helical" evidence="1">
    <location>
        <begin position="39"/>
        <end position="57"/>
    </location>
</feature>
<feature type="transmembrane region" description="Helical" evidence="1">
    <location>
        <begin position="69"/>
        <end position="90"/>
    </location>
</feature>
<dbReference type="OrthoDB" id="164180at2"/>
<feature type="transmembrane region" description="Helical" evidence="1">
    <location>
        <begin position="96"/>
        <end position="116"/>
    </location>
</feature>
<keyword evidence="1" id="KW-1133">Transmembrane helix</keyword>
<feature type="transmembrane region" description="Helical" evidence="1">
    <location>
        <begin position="12"/>
        <end position="33"/>
    </location>
</feature>
<comment type="caution">
    <text evidence="2">The sequence shown here is derived from an EMBL/GenBank/DDBJ whole genome shotgun (WGS) entry which is preliminary data.</text>
</comment>
<dbReference type="Proteomes" id="UP000287188">
    <property type="component" value="Unassembled WGS sequence"/>
</dbReference>
<dbReference type="RefSeq" id="WP_126551181.1">
    <property type="nucleotide sequence ID" value="NZ_BIFS01000001.1"/>
</dbReference>
<protein>
    <submittedName>
        <fullName evidence="2">Uncharacterized protein</fullName>
    </submittedName>
</protein>
<gene>
    <name evidence="2" type="ORF">KDK_31010</name>
</gene>
<evidence type="ECO:0000256" key="1">
    <source>
        <dbReference type="SAM" id="Phobius"/>
    </source>
</evidence>
<accession>A0A402AJK7</accession>
<sequence length="180" mass="20912">MANERSTPRRLNFSNVIPSTILQTIAIDVVFPYMVYQLFAARLAGPAALLLVALFPLSHMIWQYNQQRSLDLIALAALYVIFWVMLGALLPDVSPLLATILHYVLPIAILGLLTLLTRWMRMPLLFYIDRYCHAHTPDHIADYTDYWQESAEYRQLIFRMNNVWGWDNFSFRSLCYCSSC</sequence>
<dbReference type="EMBL" id="BIFS01000001">
    <property type="protein sequence ID" value="GCE19301.1"/>
    <property type="molecule type" value="Genomic_DNA"/>
</dbReference>